<keyword evidence="3" id="KW-1133">Transmembrane helix</keyword>
<dbReference type="InterPro" id="IPR036291">
    <property type="entry name" value="NAD(P)-bd_dom_sf"/>
</dbReference>
<evidence type="ECO:0000313" key="7">
    <source>
        <dbReference type="Proteomes" id="UP001194746"/>
    </source>
</evidence>
<name>A0AAD4CIS0_ASPNN</name>
<dbReference type="EMBL" id="VCAU01000063">
    <property type="protein sequence ID" value="KAF9887314.1"/>
    <property type="molecule type" value="Genomic_DNA"/>
</dbReference>
<reference evidence="6" key="2">
    <citation type="submission" date="2020-02" db="EMBL/GenBank/DDBJ databases">
        <authorList>
            <person name="Gilchrist C.L.M."/>
            <person name="Chooi Y.-H."/>
        </authorList>
    </citation>
    <scope>NUCLEOTIDE SEQUENCE</scope>
    <source>
        <strain evidence="6">MST-FP2251</strain>
    </source>
</reference>
<dbReference type="InterPro" id="IPR013120">
    <property type="entry name" value="FAR_NAD-bd"/>
</dbReference>
<dbReference type="SUPFAM" id="SSF56801">
    <property type="entry name" value="Acetyl-CoA synthetase-like"/>
    <property type="match status" value="1"/>
</dbReference>
<dbReference type="PROSITE" id="PS00455">
    <property type="entry name" value="AMP_BINDING"/>
    <property type="match status" value="1"/>
</dbReference>
<keyword evidence="2" id="KW-0597">Phosphoprotein</keyword>
<evidence type="ECO:0000256" key="3">
    <source>
        <dbReference type="SAM" id="Phobius"/>
    </source>
</evidence>
<gene>
    <name evidence="6" type="ORF">FE257_010309</name>
</gene>
<dbReference type="AlphaFoldDB" id="A0AAD4CIS0"/>
<dbReference type="Pfam" id="PF23562">
    <property type="entry name" value="AMP-binding_C_3"/>
    <property type="match status" value="1"/>
</dbReference>
<dbReference type="PANTHER" id="PTHR43439:SF2">
    <property type="entry name" value="ENZYME, PUTATIVE (JCVI)-RELATED"/>
    <property type="match status" value="1"/>
</dbReference>
<evidence type="ECO:0000313" key="6">
    <source>
        <dbReference type="EMBL" id="KAF9887314.1"/>
    </source>
</evidence>
<dbReference type="Gene3D" id="3.40.50.12780">
    <property type="entry name" value="N-terminal domain of ligase-like"/>
    <property type="match status" value="1"/>
</dbReference>
<keyword evidence="3" id="KW-0472">Membrane</keyword>
<evidence type="ECO:0000259" key="5">
    <source>
        <dbReference type="Pfam" id="PF07993"/>
    </source>
</evidence>
<accession>A0AAD4CIS0</accession>
<keyword evidence="1" id="KW-0596">Phosphopantetheine</keyword>
<protein>
    <recommendedName>
        <fullName evidence="8">Acetyl-CoA synthetase-like protein</fullName>
    </recommendedName>
</protein>
<dbReference type="Pfam" id="PF07993">
    <property type="entry name" value="NAD_binding_4"/>
    <property type="match status" value="1"/>
</dbReference>
<keyword evidence="3" id="KW-0812">Transmembrane</keyword>
<evidence type="ECO:0008006" key="8">
    <source>
        <dbReference type="Google" id="ProtNLM"/>
    </source>
</evidence>
<evidence type="ECO:0000256" key="1">
    <source>
        <dbReference type="ARBA" id="ARBA00022450"/>
    </source>
</evidence>
<evidence type="ECO:0000259" key="4">
    <source>
        <dbReference type="Pfam" id="PF00501"/>
    </source>
</evidence>
<dbReference type="InterPro" id="IPR020845">
    <property type="entry name" value="AMP-binding_CS"/>
</dbReference>
<feature type="transmembrane region" description="Helical" evidence="3">
    <location>
        <begin position="249"/>
        <end position="272"/>
    </location>
</feature>
<keyword evidence="7" id="KW-1185">Reference proteome</keyword>
<evidence type="ECO:0000256" key="2">
    <source>
        <dbReference type="ARBA" id="ARBA00022553"/>
    </source>
</evidence>
<dbReference type="Proteomes" id="UP001194746">
    <property type="component" value="Unassembled WGS sequence"/>
</dbReference>
<feature type="domain" description="AMP-dependent synthetase/ligase" evidence="4">
    <location>
        <begin position="31"/>
        <end position="363"/>
    </location>
</feature>
<dbReference type="InterPro" id="IPR042099">
    <property type="entry name" value="ANL_N_sf"/>
</dbReference>
<feature type="domain" description="Thioester reductase (TE)" evidence="5">
    <location>
        <begin position="709"/>
        <end position="943"/>
    </location>
</feature>
<dbReference type="InterPro" id="IPR000873">
    <property type="entry name" value="AMP-dep_synth/lig_dom"/>
</dbReference>
<proteinExistence type="predicted"/>
<organism evidence="6 7">
    <name type="scientific">Aspergillus nanangensis</name>
    <dbReference type="NCBI Taxonomy" id="2582783"/>
    <lineage>
        <taxon>Eukaryota</taxon>
        <taxon>Fungi</taxon>
        <taxon>Dikarya</taxon>
        <taxon>Ascomycota</taxon>
        <taxon>Pezizomycotina</taxon>
        <taxon>Eurotiomycetes</taxon>
        <taxon>Eurotiomycetidae</taxon>
        <taxon>Eurotiales</taxon>
        <taxon>Aspergillaceae</taxon>
        <taxon>Aspergillus</taxon>
        <taxon>Aspergillus subgen. Circumdati</taxon>
    </lineage>
</organism>
<dbReference type="PANTHER" id="PTHR43439">
    <property type="entry name" value="PHENYLACETATE-COENZYME A LIGASE"/>
    <property type="match status" value="1"/>
</dbReference>
<dbReference type="SUPFAM" id="SSF51735">
    <property type="entry name" value="NAD(P)-binding Rossmann-fold domains"/>
    <property type="match status" value="1"/>
</dbReference>
<reference evidence="6" key="1">
    <citation type="journal article" date="2019" name="Beilstein J. Org. Chem.">
        <title>Nanangenines: drimane sesquiterpenoids as the dominant metabolite cohort of a novel Australian fungus, Aspergillus nanangensis.</title>
        <authorList>
            <person name="Lacey H.J."/>
            <person name="Gilchrist C.L.M."/>
            <person name="Crombie A."/>
            <person name="Kalaitzis J.A."/>
            <person name="Vuong D."/>
            <person name="Rutledge P.J."/>
            <person name="Turner P."/>
            <person name="Pitt J.I."/>
            <person name="Lacey E."/>
            <person name="Chooi Y.H."/>
            <person name="Piggott A.M."/>
        </authorList>
    </citation>
    <scope>NUCLEOTIDE SEQUENCE</scope>
    <source>
        <strain evidence="6">MST-FP2251</strain>
    </source>
</reference>
<comment type="caution">
    <text evidence="6">The sequence shown here is derived from an EMBL/GenBank/DDBJ whole genome shotgun (WGS) entry which is preliminary data.</text>
</comment>
<dbReference type="Gene3D" id="3.40.50.720">
    <property type="entry name" value="NAD(P)-binding Rossmann-like Domain"/>
    <property type="match status" value="1"/>
</dbReference>
<dbReference type="Pfam" id="PF00501">
    <property type="entry name" value="AMP-binding"/>
    <property type="match status" value="1"/>
</dbReference>
<dbReference type="InterPro" id="IPR051414">
    <property type="entry name" value="Adenylate-forming_Reductase"/>
</dbReference>
<sequence length="1073" mass="120258">MGHKFSRQKASENECPNIGQRLLLNFIDGIASEEPDKPAVHQLLAPKDDEGQNETEIILSYGDVANLINQLAWWLTKNGVKGKESAAPIAYLGPSDLRHLLIALAGVRIGMRVLLLSPRNSVPMNEFLLQESQCSLLLYDFTFAKMTHEITCKRRIELLLLEDLEDIMKNMRKVNPYPYRQTWKSAYSKPIVILHTTGSTGNPKPVPISHAALAAIDAQRRISQKNRGGRKCQLEIVADARIAYVGFPLFHVAGFALSCYLLFTGCTLLLGYPRRPPGIPVLRAALQVPNVDGALLPPSIVDELTEDSELLKKISRLRWIVSGGGAISQSAGDIVATKTRLMNGIGSTECGSFIQYATDPSHWNYCHFHPKNGIIWRPVSSDQENDEFELVLQRDDCCLPYQAVFHNFPQLQEWSTKDVFKKHPSLDDHWAYQYRLDDLIVFSTGEKMNPMPVEARLRNIPGIQEMLVIGNRQSYPALLLEINACSQDKKDNHLLPPSTRGAIKEVLEMENSRGSRDAQINDKTIIVASPDKPFVRTGKGSIHRNKTLQLYESEIEELYRSTRFSKPLNYYHTPLDLSSEEALAFSLAELVDNLGSGSGRSDVDRDIFATGVDSKKAQILAYLVKRALMSRTGGEDAGAIFSVETAYNNPTPTMMARSIMRQLSRHEKEGQDFEEFYTLLQRYSESLPGRSTGMQINTLENKKRHILFTGSTGFVGSYVLDALMHRRQVARVTCLNRETRPPSTQYLIDETESSAVCVENLPADLAKENLGLSIATYNGLLASVTDVLHCQWAVDFNRPLTHFEPHMKGVQNLIQFSHDSKHNAHIVFLSSVATVKNWNKDTPVPEEPLESPQHAETGYGQSKLLASMLLDQACKSAKIRASICRLGQVTGPVVTDWREGRDRPWPHRDWFPTLLSSSIDLGYLPDSLGPADQVDWVPVDTVTGLLCDLICDARAPDTQNEDPLSRYYHIVNPRRVHYSQLVPFLAERLKLSIVPLTEWVAMLAEKGLQSQNSQEQPVPGIQLLGFFQGLANASRQVSVILDTKVTEEKFSRLKAVPAVNQAWIDMWLDQGKF</sequence>